<accession>A0A371IY75</accession>
<dbReference type="OrthoDB" id="9773308at2"/>
<dbReference type="InterPro" id="IPR047057">
    <property type="entry name" value="MerR_fam"/>
</dbReference>
<dbReference type="Gene3D" id="1.10.1660.10">
    <property type="match status" value="1"/>
</dbReference>
<reference evidence="7 8" key="1">
    <citation type="journal article" date="2017" name="Genome Announc.">
        <title>Draft Genome Sequence of Romboutsia weinsteinii sp. nov. Strain CCRI-19649(T) Isolated from Surface Water.</title>
        <authorList>
            <person name="Maheux A.F."/>
            <person name="Boudreau D.K."/>
            <person name="Berube E."/>
            <person name="Boissinot M."/>
            <person name="Cantin P."/>
            <person name="Raymond F."/>
            <person name="Corbeil J."/>
            <person name="Omar R.F."/>
            <person name="Bergeron M.G."/>
        </authorList>
    </citation>
    <scope>NUCLEOTIDE SEQUENCE [LARGE SCALE GENOMIC DNA]</scope>
    <source>
        <strain evidence="7 8">CCRI-19649</strain>
    </source>
</reference>
<name>A0A371IY75_9FIRM</name>
<evidence type="ECO:0000256" key="5">
    <source>
        <dbReference type="SAM" id="Coils"/>
    </source>
</evidence>
<evidence type="ECO:0000313" key="7">
    <source>
        <dbReference type="EMBL" id="RDY25416.1"/>
    </source>
</evidence>
<evidence type="ECO:0000256" key="2">
    <source>
        <dbReference type="ARBA" id="ARBA00023015"/>
    </source>
</evidence>
<evidence type="ECO:0000256" key="4">
    <source>
        <dbReference type="ARBA" id="ARBA00023163"/>
    </source>
</evidence>
<keyword evidence="1" id="KW-0678">Repressor</keyword>
<dbReference type="SUPFAM" id="SSF46955">
    <property type="entry name" value="Putative DNA-binding domain"/>
    <property type="match status" value="1"/>
</dbReference>
<dbReference type="Pfam" id="PF13411">
    <property type="entry name" value="MerR_1"/>
    <property type="match status" value="1"/>
</dbReference>
<organism evidence="7 8">
    <name type="scientific">Romboutsia weinsteinii</name>
    <dbReference type="NCBI Taxonomy" id="2020949"/>
    <lineage>
        <taxon>Bacteria</taxon>
        <taxon>Bacillati</taxon>
        <taxon>Bacillota</taxon>
        <taxon>Clostridia</taxon>
        <taxon>Peptostreptococcales</taxon>
        <taxon>Peptostreptococcaceae</taxon>
        <taxon>Romboutsia</taxon>
    </lineage>
</organism>
<feature type="coiled-coil region" evidence="5">
    <location>
        <begin position="80"/>
        <end position="110"/>
    </location>
</feature>
<feature type="domain" description="HTH merR-type" evidence="6">
    <location>
        <begin position="4"/>
        <end position="73"/>
    </location>
</feature>
<evidence type="ECO:0000256" key="1">
    <source>
        <dbReference type="ARBA" id="ARBA00022491"/>
    </source>
</evidence>
<dbReference type="EMBL" id="NOJY02000074">
    <property type="protein sequence ID" value="RDY25416.1"/>
    <property type="molecule type" value="Genomic_DNA"/>
</dbReference>
<dbReference type="GO" id="GO:0003677">
    <property type="term" value="F:DNA binding"/>
    <property type="evidence" value="ECO:0007669"/>
    <property type="project" value="UniProtKB-KW"/>
</dbReference>
<protein>
    <submittedName>
        <fullName evidence="7">MerR family transcriptional regulator</fullName>
    </submittedName>
</protein>
<proteinExistence type="predicted"/>
<evidence type="ECO:0000256" key="3">
    <source>
        <dbReference type="ARBA" id="ARBA00023125"/>
    </source>
</evidence>
<comment type="caution">
    <text evidence="7">The sequence shown here is derived from an EMBL/GenBank/DDBJ whole genome shotgun (WGS) entry which is preliminary data.</text>
</comment>
<dbReference type="PANTHER" id="PTHR30204:SF69">
    <property type="entry name" value="MERR-FAMILY TRANSCRIPTIONAL REGULATOR"/>
    <property type="match status" value="1"/>
</dbReference>
<dbReference type="Proteomes" id="UP000215694">
    <property type="component" value="Unassembled WGS sequence"/>
</dbReference>
<evidence type="ECO:0000259" key="6">
    <source>
        <dbReference type="PROSITE" id="PS50937"/>
    </source>
</evidence>
<gene>
    <name evidence="7" type="ORF">CHL78_018270</name>
</gene>
<dbReference type="GO" id="GO:0003700">
    <property type="term" value="F:DNA-binding transcription factor activity"/>
    <property type="evidence" value="ECO:0007669"/>
    <property type="project" value="InterPro"/>
</dbReference>
<dbReference type="PANTHER" id="PTHR30204">
    <property type="entry name" value="REDOX-CYCLING DRUG-SENSING TRANSCRIPTIONAL ACTIVATOR SOXR"/>
    <property type="match status" value="1"/>
</dbReference>
<dbReference type="SMART" id="SM00422">
    <property type="entry name" value="HTH_MERR"/>
    <property type="match status" value="1"/>
</dbReference>
<keyword evidence="4" id="KW-0804">Transcription</keyword>
<keyword evidence="2" id="KW-0805">Transcription regulation</keyword>
<dbReference type="PROSITE" id="PS50937">
    <property type="entry name" value="HTH_MERR_2"/>
    <property type="match status" value="1"/>
</dbReference>
<dbReference type="AlphaFoldDB" id="A0A371IY75"/>
<dbReference type="InterPro" id="IPR000551">
    <property type="entry name" value="MerR-type_HTH_dom"/>
</dbReference>
<dbReference type="InterPro" id="IPR009061">
    <property type="entry name" value="DNA-bd_dom_put_sf"/>
</dbReference>
<sequence length="271" mass="31888">MKNKYLIGEVSKLFNVTRDTLVHYDKIGVLSPQKDSNNGYRYYEMDDLNCLTDIILFKGLNISLSDINDILRNSSPSDILKLIEEKEAYLEEQINNIKKLSKKLSIMKEDVKVCTDSLNKVEFGIEKDNCFFIEITKEYKFNDFIEIVEKFGGFDQDWYDYGHFAFLIDEGALFDEDAEKKIKWGITFQEDYYKIKELNMKHKLEHVSNNKYMYTVIALNDDTYETWIDSIEEIVITNNIEVSGSILGRMLLTVYENETPIDYYEVYIPIK</sequence>
<keyword evidence="5" id="KW-0175">Coiled coil</keyword>
<dbReference type="RefSeq" id="WP_094368786.1">
    <property type="nucleotide sequence ID" value="NZ_NOJY02000074.1"/>
</dbReference>
<keyword evidence="3" id="KW-0238">DNA-binding</keyword>
<evidence type="ECO:0000313" key="8">
    <source>
        <dbReference type="Proteomes" id="UP000215694"/>
    </source>
</evidence>
<keyword evidence="8" id="KW-1185">Reference proteome</keyword>